<sequence length="559" mass="65823">MNSFVNYLDQFNVLSPNHSKIYDEYTYEQSENAYSFKIDTKVEHYLIEMFKSRPQSVILTGNAGDGKTRLCRSIYNKFSQQELGNWPTSGIIDIEFIHGKIRIVKDLSELKEEIILQELISLQKGIESNHSKKVYYLIAANEGKLTKFLSQCRDLSSLKKAVTDRFRDYRSNDETFSVINLLSVTSSIYVEKVLAEWNKEENWLPCDGCTSKNSCIIYLNHKRTSQPHVKDRLVEQYRLLDYLGTHITMRELLIHISFLLTGGFTCKDIKDAGYDGLKQQIEKPYYQNFYGHNIEHEAFSEMRALRHFRELDPGAHSVSRIDDFIINGDLSGDKELESLHSALYNNDLDLYLGYFKKRLEMYRDHNKDSNDTLIDEWISKLRRKFYFEFPNEVLFNRKSMIPFQYINEYDQMFDNLIKRMHSRKDIINGLNRSFSKRLVSPSQQLYATNENLMIHSLVPSTQVIIEEENTRNDIDHLPSRFYMAVNHKIKMPVDLHVFEYLMRLNNGNTHNILKEDVEILLDTFKNEIIKNSEQDQFVLNILRLDSEKGLFIHDEIFVD</sequence>
<name>A0AA95MQS8_9BACI</name>
<proteinExistence type="predicted"/>
<organism evidence="1 2">
    <name type="scientific">Neobacillus novalis</name>
    <dbReference type="NCBI Taxonomy" id="220687"/>
    <lineage>
        <taxon>Bacteria</taxon>
        <taxon>Bacillati</taxon>
        <taxon>Bacillota</taxon>
        <taxon>Bacilli</taxon>
        <taxon>Bacillales</taxon>
        <taxon>Bacillaceae</taxon>
        <taxon>Neobacillus</taxon>
    </lineage>
</organism>
<keyword evidence="2" id="KW-1185">Reference proteome</keyword>
<protein>
    <submittedName>
        <fullName evidence="1">Uncharacterized protein</fullName>
    </submittedName>
</protein>
<reference evidence="1" key="1">
    <citation type="submission" date="2023-05" db="EMBL/GenBank/DDBJ databases">
        <title>Comparative genomics of Bacillaceae isolates and their secondary metabolite potential.</title>
        <authorList>
            <person name="Song L."/>
            <person name="Nielsen L.J."/>
            <person name="Mohite O."/>
            <person name="Xu X."/>
            <person name="Weber T."/>
            <person name="Kovacs A.T."/>
        </authorList>
    </citation>
    <scope>NUCLEOTIDE SEQUENCE</scope>
    <source>
        <strain evidence="1">XLM17</strain>
    </source>
</reference>
<gene>
    <name evidence="1" type="ORF">QNH39_12380</name>
</gene>
<dbReference type="EMBL" id="CP126114">
    <property type="protein sequence ID" value="WHY88582.1"/>
    <property type="molecule type" value="Genomic_DNA"/>
</dbReference>
<accession>A0AA95MQS8</accession>
<dbReference type="Proteomes" id="UP001178288">
    <property type="component" value="Chromosome"/>
</dbReference>
<dbReference type="AlphaFoldDB" id="A0AA95MQS8"/>
<evidence type="ECO:0000313" key="2">
    <source>
        <dbReference type="Proteomes" id="UP001178288"/>
    </source>
</evidence>
<dbReference type="InterPro" id="IPR027417">
    <property type="entry name" value="P-loop_NTPase"/>
</dbReference>
<dbReference type="RefSeq" id="WP_066086681.1">
    <property type="nucleotide sequence ID" value="NZ_CP126114.1"/>
</dbReference>
<evidence type="ECO:0000313" key="1">
    <source>
        <dbReference type="EMBL" id="WHY88582.1"/>
    </source>
</evidence>
<dbReference type="Gene3D" id="3.40.50.300">
    <property type="entry name" value="P-loop containing nucleotide triphosphate hydrolases"/>
    <property type="match status" value="1"/>
</dbReference>
<dbReference type="KEGG" id="nnv:QNH39_12380"/>